<dbReference type="GO" id="GO:0007232">
    <property type="term" value="P:osmosensory signaling pathway via Sho1 osmosensor"/>
    <property type="evidence" value="ECO:0007669"/>
    <property type="project" value="InterPro"/>
</dbReference>
<dbReference type="PANTHER" id="PTHR35778:SF1">
    <property type="entry name" value="SIGNALING MUCIN HKR1-RELATED"/>
    <property type="match status" value="1"/>
</dbReference>
<dbReference type="RefSeq" id="XP_060122205.1">
    <property type="nucleotide sequence ID" value="XM_060266222.1"/>
</dbReference>
<name>A0AAF0F6H7_9BASI</name>
<evidence type="ECO:0000256" key="2">
    <source>
        <dbReference type="SAM" id="Phobius"/>
    </source>
</evidence>
<dbReference type="GO" id="GO:0031505">
    <property type="term" value="P:fungal-type cell wall organization"/>
    <property type="evidence" value="ECO:0007669"/>
    <property type="project" value="TreeGrafter"/>
</dbReference>
<dbReference type="GO" id="GO:0001402">
    <property type="term" value="P:signal transduction involved in filamentous growth"/>
    <property type="evidence" value="ECO:0007669"/>
    <property type="project" value="TreeGrafter"/>
</dbReference>
<sequence length="439" mass="47705">MSATLTSYEPTSWYPQAYTSTRNPLSTYERSSSVWDSPAWSTDRAPFRSSIWQSPPAFSTWRPSLSTPTPSPAAPESISGSSSYGFVNTRSLVLPYANVQESSSSSTLVSSSGGASSSASTSTSSGSSSYPLRIIPQNVTRVQHSDTVLTAVLFKPSMPWPWVVRQRDTTAQIFTYMPRLIATGIEDPPSSVFTKELREYMVNDTSRTLYLVYIPDARVDEFKNAIQSPLDKMAPAQADGVEHQLLEQIDTSFDGYAYAAALPPDGPQPVPVTTRNALVGCFTGVAGLALAGFFIWLMQRFHRRSIARRKRERRSTIKSFSALSNSPVLLACDLPPAPRNSSFYVGDAHSSSITAFESAGVTGTCDVVATPFLGSCPVAATSPWRPIPPRDAPRSESDEELGVIERYYNYSDLIPHVHASGASSPAATAHRRTRSTSSI</sequence>
<feature type="region of interest" description="Disordered" evidence="1">
    <location>
        <begin position="420"/>
        <end position="439"/>
    </location>
</feature>
<dbReference type="GO" id="GO:0005886">
    <property type="term" value="C:plasma membrane"/>
    <property type="evidence" value="ECO:0007669"/>
    <property type="project" value="InterPro"/>
</dbReference>
<protein>
    <submittedName>
        <fullName evidence="3">Uncharacterized protein</fullName>
    </submittedName>
</protein>
<dbReference type="PANTHER" id="PTHR35778">
    <property type="entry name" value="SIGNALING MUCIN HKR1-RELATED"/>
    <property type="match status" value="1"/>
</dbReference>
<organism evidence="3 4">
    <name type="scientific">Malassezia japonica</name>
    <dbReference type="NCBI Taxonomy" id="223818"/>
    <lineage>
        <taxon>Eukaryota</taxon>
        <taxon>Fungi</taxon>
        <taxon>Dikarya</taxon>
        <taxon>Basidiomycota</taxon>
        <taxon>Ustilaginomycotina</taxon>
        <taxon>Malasseziomycetes</taxon>
        <taxon>Malasseziales</taxon>
        <taxon>Malasseziaceae</taxon>
        <taxon>Malassezia</taxon>
    </lineage>
</organism>
<dbReference type="GO" id="GO:0006972">
    <property type="term" value="P:hyperosmotic response"/>
    <property type="evidence" value="ECO:0007669"/>
    <property type="project" value="TreeGrafter"/>
</dbReference>
<dbReference type="Proteomes" id="UP001217754">
    <property type="component" value="Chromosome 3"/>
</dbReference>
<dbReference type="GO" id="GO:0030427">
    <property type="term" value="C:site of polarized growth"/>
    <property type="evidence" value="ECO:0007669"/>
    <property type="project" value="TreeGrafter"/>
</dbReference>
<dbReference type="EMBL" id="CP119960">
    <property type="protein sequence ID" value="WFD39308.1"/>
    <property type="molecule type" value="Genomic_DNA"/>
</dbReference>
<keyword evidence="2" id="KW-1133">Transmembrane helix</keyword>
<evidence type="ECO:0000313" key="3">
    <source>
        <dbReference type="EMBL" id="WFD39308.1"/>
    </source>
</evidence>
<dbReference type="GO" id="GO:0005576">
    <property type="term" value="C:extracellular region"/>
    <property type="evidence" value="ECO:0007669"/>
    <property type="project" value="TreeGrafter"/>
</dbReference>
<feature type="region of interest" description="Disordered" evidence="1">
    <location>
        <begin position="105"/>
        <end position="129"/>
    </location>
</feature>
<keyword evidence="4" id="KW-1185">Reference proteome</keyword>
<feature type="compositionally biased region" description="Basic residues" evidence="1">
    <location>
        <begin position="429"/>
        <end position="439"/>
    </location>
</feature>
<dbReference type="GO" id="GO:0005034">
    <property type="term" value="F:osmosensor activity"/>
    <property type="evidence" value="ECO:0007669"/>
    <property type="project" value="InterPro"/>
</dbReference>
<feature type="transmembrane region" description="Helical" evidence="2">
    <location>
        <begin position="277"/>
        <end position="298"/>
    </location>
</feature>
<dbReference type="InterPro" id="IPR039295">
    <property type="entry name" value="MSB2"/>
</dbReference>
<evidence type="ECO:0000256" key="1">
    <source>
        <dbReference type="SAM" id="MobiDB-lite"/>
    </source>
</evidence>
<proteinExistence type="predicted"/>
<keyword evidence="2" id="KW-0472">Membrane</keyword>
<dbReference type="GO" id="GO:0009986">
    <property type="term" value="C:cell surface"/>
    <property type="evidence" value="ECO:0007669"/>
    <property type="project" value="TreeGrafter"/>
</dbReference>
<keyword evidence="2" id="KW-0812">Transmembrane</keyword>
<evidence type="ECO:0000313" key="4">
    <source>
        <dbReference type="Proteomes" id="UP001217754"/>
    </source>
</evidence>
<reference evidence="3" key="1">
    <citation type="submission" date="2023-03" db="EMBL/GenBank/DDBJ databases">
        <title>Mating type loci evolution in Malassezia.</title>
        <authorList>
            <person name="Coelho M.A."/>
        </authorList>
    </citation>
    <scope>NUCLEOTIDE SEQUENCE</scope>
    <source>
        <strain evidence="3">CBS 9431</strain>
    </source>
</reference>
<accession>A0AAF0F6H7</accession>
<gene>
    <name evidence="3" type="ORF">MJAP1_002280</name>
</gene>
<dbReference type="GeneID" id="85225931"/>
<dbReference type="AlphaFoldDB" id="A0AAF0F6H7"/>
<dbReference type="GO" id="GO:0030010">
    <property type="term" value="P:establishment of cell polarity"/>
    <property type="evidence" value="ECO:0007669"/>
    <property type="project" value="TreeGrafter"/>
</dbReference>